<dbReference type="RefSeq" id="WP_163138129.1">
    <property type="nucleotide sequence ID" value="NZ_JAAILA010000045.1"/>
</dbReference>
<dbReference type="Proteomes" id="UP000472827">
    <property type="component" value="Unassembled WGS sequence"/>
</dbReference>
<comment type="caution">
    <text evidence="1">The sequence shown here is derived from an EMBL/GenBank/DDBJ whole genome shotgun (WGS) entry which is preliminary data.</text>
</comment>
<dbReference type="EMBL" id="JAAILA010000045">
    <property type="protein sequence ID" value="NEX91000.1"/>
    <property type="molecule type" value="Genomic_DNA"/>
</dbReference>
<name>A0ABX0DBF0_9GAMM</name>
<protein>
    <recommendedName>
        <fullName evidence="3">Transposase</fullName>
    </recommendedName>
</protein>
<keyword evidence="2" id="KW-1185">Reference proteome</keyword>
<proteinExistence type="predicted"/>
<accession>A0ABX0DBF0</accession>
<sequence length="101" mass="11087">MLDQLVMGYASQMSGQKAAFVTLNHIQTIDCNMRRAKAACGHPVRHGQRGRHYRLTLGLVTARSSIAHRGKPRLPGGSWEVTSLDVGLVALHQAQRYAVPL</sequence>
<evidence type="ECO:0000313" key="2">
    <source>
        <dbReference type="Proteomes" id="UP000472827"/>
    </source>
</evidence>
<evidence type="ECO:0008006" key="3">
    <source>
        <dbReference type="Google" id="ProtNLM"/>
    </source>
</evidence>
<evidence type="ECO:0000313" key="1">
    <source>
        <dbReference type="EMBL" id="NEX91000.1"/>
    </source>
</evidence>
<organism evidence="1 2">
    <name type="scientific">Aeromonas rivipollensis</name>
    <dbReference type="NCBI Taxonomy" id="948519"/>
    <lineage>
        <taxon>Bacteria</taxon>
        <taxon>Pseudomonadati</taxon>
        <taxon>Pseudomonadota</taxon>
        <taxon>Gammaproteobacteria</taxon>
        <taxon>Aeromonadales</taxon>
        <taxon>Aeromonadaceae</taxon>
        <taxon>Aeromonas</taxon>
    </lineage>
</organism>
<reference evidence="1 2" key="1">
    <citation type="submission" date="2020-02" db="EMBL/GenBank/DDBJ databases">
        <title>Genome sequencing of Aeromonas rivipollensis.</title>
        <authorList>
            <person name="Fono-Tamo Ubani E.K."/>
            <person name="Lekota K.E."/>
        </authorList>
    </citation>
    <scope>NUCLEOTIDE SEQUENCE [LARGE SCALE GENOMIC DNA]</scope>
    <source>
        <strain evidence="1 2">G78</strain>
    </source>
</reference>
<gene>
    <name evidence="1" type="ORF">G4923_20265</name>
</gene>